<dbReference type="Gene3D" id="3.10.20.30">
    <property type="match status" value="1"/>
</dbReference>
<organism evidence="1 2">
    <name type="scientific">Thermoplasma acidophilum (strain ATCC 25905 / DSM 1728 / JCM 9062 / NBRC 15155 / AMRC-C165)</name>
    <dbReference type="NCBI Taxonomy" id="273075"/>
    <lineage>
        <taxon>Archaea</taxon>
        <taxon>Methanobacteriati</taxon>
        <taxon>Thermoplasmatota</taxon>
        <taxon>Thermoplasmata</taxon>
        <taxon>Thermoplasmatales</taxon>
        <taxon>Thermoplasmataceae</taxon>
        <taxon>Thermoplasma</taxon>
    </lineage>
</organism>
<name>Q9HKF4_THEAC</name>
<dbReference type="EMBL" id="AL445064">
    <property type="protein sequence ID" value="CAC11785.1"/>
    <property type="molecule type" value="Genomic_DNA"/>
</dbReference>
<dbReference type="InterPro" id="IPR003749">
    <property type="entry name" value="ThiS/MoaD-like"/>
</dbReference>
<dbReference type="EnsemblBacteria" id="CAC11785">
    <property type="protein sequence ID" value="CAC11785"/>
    <property type="gene ID" value="CAC11785"/>
</dbReference>
<dbReference type="InterPro" id="IPR016155">
    <property type="entry name" value="Mopterin_synth/thiamin_S_b"/>
</dbReference>
<dbReference type="SUPFAM" id="SSF54285">
    <property type="entry name" value="MoaD/ThiS"/>
    <property type="match status" value="1"/>
</dbReference>
<dbReference type="Proteomes" id="UP000001024">
    <property type="component" value="Chromosome"/>
</dbReference>
<evidence type="ECO:0000313" key="2">
    <source>
        <dbReference type="Proteomes" id="UP000001024"/>
    </source>
</evidence>
<dbReference type="HOGENOM" id="CLU_2581585_0_0_2"/>
<dbReference type="SMR" id="Q9HKF4"/>
<dbReference type="InParanoid" id="Q9HKF4"/>
<sequence length="80" mass="9098">MRIRIRVLSHFSSALGFDESSFSIGEGITFAELRSKLIEQFSAFVRPIEIGMYVNMKPVPDDYTMMDGDIVYVFPRSSTP</sequence>
<dbReference type="KEGG" id="tac:Ta0647"/>
<evidence type="ECO:0000313" key="1">
    <source>
        <dbReference type="EMBL" id="CAC11785.1"/>
    </source>
</evidence>
<dbReference type="RefSeq" id="WP_010901069.1">
    <property type="nucleotide sequence ID" value="NC_002578.1"/>
</dbReference>
<keyword evidence="2" id="KW-1185">Reference proteome</keyword>
<proteinExistence type="predicted"/>
<dbReference type="Pfam" id="PF02597">
    <property type="entry name" value="ThiS"/>
    <property type="match status" value="1"/>
</dbReference>
<gene>
    <name evidence="1" type="ordered locus">Ta0647</name>
</gene>
<dbReference type="STRING" id="273075.gene:9571867"/>
<dbReference type="AlphaFoldDB" id="Q9HKF4"/>
<dbReference type="PaxDb" id="273075-Ta0647"/>
<dbReference type="InterPro" id="IPR012675">
    <property type="entry name" value="Beta-grasp_dom_sf"/>
</dbReference>
<accession>Q9HKF4</accession>
<evidence type="ECO:0008006" key="3">
    <source>
        <dbReference type="Google" id="ProtNLM"/>
    </source>
</evidence>
<dbReference type="eggNOG" id="arCOG00536">
    <property type="taxonomic scope" value="Archaea"/>
</dbReference>
<dbReference type="OrthoDB" id="377508at2157"/>
<reference evidence="1 2" key="1">
    <citation type="journal article" date="2000" name="Nature">
        <title>The genome sequence of the thermoacidophilic scavenger Thermoplasma acidophilum.</title>
        <authorList>
            <person name="Ruepp A."/>
            <person name="Graml W."/>
            <person name="Santos-Martinez M.L."/>
            <person name="Koretke K.K."/>
            <person name="Volker C."/>
            <person name="Mewes H.W."/>
            <person name="Frishman D."/>
            <person name="Stocker S."/>
            <person name="Lupas A.N."/>
            <person name="Baumeister W."/>
        </authorList>
    </citation>
    <scope>NUCLEOTIDE SEQUENCE [LARGE SCALE GENOMIC DNA]</scope>
    <source>
        <strain evidence="2">ATCC 25905 / DSM 1728 / JCM 9062 / NBRC 15155 / AMRC-C165</strain>
    </source>
</reference>
<protein>
    <recommendedName>
        <fullName evidence="3">MoaD/ThiS family protein</fullName>
    </recommendedName>
</protein>